<gene>
    <name evidence="1" type="ORF">LARSCL_LOCUS10878</name>
</gene>
<comment type="caution">
    <text evidence="1">The sequence shown here is derived from an EMBL/GenBank/DDBJ whole genome shotgun (WGS) entry which is preliminary data.</text>
</comment>
<protein>
    <recommendedName>
        <fullName evidence="3">Maturase K</fullName>
    </recommendedName>
</protein>
<organism evidence="1 2">
    <name type="scientific">Larinioides sclopetarius</name>
    <dbReference type="NCBI Taxonomy" id="280406"/>
    <lineage>
        <taxon>Eukaryota</taxon>
        <taxon>Metazoa</taxon>
        <taxon>Ecdysozoa</taxon>
        <taxon>Arthropoda</taxon>
        <taxon>Chelicerata</taxon>
        <taxon>Arachnida</taxon>
        <taxon>Araneae</taxon>
        <taxon>Araneomorphae</taxon>
        <taxon>Entelegynae</taxon>
        <taxon>Araneoidea</taxon>
        <taxon>Araneidae</taxon>
        <taxon>Larinioides</taxon>
    </lineage>
</organism>
<keyword evidence="2" id="KW-1185">Reference proteome</keyword>
<name>A0AAV2A8G3_9ARAC</name>
<sequence>MIPVLPSVSRGKIAFPFLRSYAIDFERGYMLTRGVSKSIHYLLLVSSKHVLASAWYNAQHSSSKRLDEEMYVRLSCFLAT</sequence>
<reference evidence="1 2" key="1">
    <citation type="submission" date="2024-04" db="EMBL/GenBank/DDBJ databases">
        <authorList>
            <person name="Rising A."/>
            <person name="Reimegard J."/>
            <person name="Sonavane S."/>
            <person name="Akerstrom W."/>
            <person name="Nylinder S."/>
            <person name="Hedman E."/>
            <person name="Kallberg Y."/>
        </authorList>
    </citation>
    <scope>NUCLEOTIDE SEQUENCE [LARGE SCALE GENOMIC DNA]</scope>
</reference>
<accession>A0AAV2A8G3</accession>
<evidence type="ECO:0000313" key="1">
    <source>
        <dbReference type="EMBL" id="CAL1280288.1"/>
    </source>
</evidence>
<dbReference type="EMBL" id="CAXIEN010000130">
    <property type="protein sequence ID" value="CAL1280288.1"/>
    <property type="molecule type" value="Genomic_DNA"/>
</dbReference>
<dbReference type="AlphaFoldDB" id="A0AAV2A8G3"/>
<evidence type="ECO:0000313" key="2">
    <source>
        <dbReference type="Proteomes" id="UP001497382"/>
    </source>
</evidence>
<proteinExistence type="predicted"/>
<dbReference type="Proteomes" id="UP001497382">
    <property type="component" value="Unassembled WGS sequence"/>
</dbReference>
<evidence type="ECO:0008006" key="3">
    <source>
        <dbReference type="Google" id="ProtNLM"/>
    </source>
</evidence>